<sequence>MREIEKIFRAIRCADEGKVTLATYMLQERADVW</sequence>
<evidence type="ECO:0000313" key="2">
    <source>
        <dbReference type="Proteomes" id="UP000652761"/>
    </source>
</evidence>
<dbReference type="AlphaFoldDB" id="A0A843UT96"/>
<proteinExistence type="predicted"/>
<reference evidence="1" key="1">
    <citation type="submission" date="2017-07" db="EMBL/GenBank/DDBJ databases">
        <title>Taro Niue Genome Assembly and Annotation.</title>
        <authorList>
            <person name="Atibalentja N."/>
            <person name="Keating K."/>
            <person name="Fields C.J."/>
        </authorList>
    </citation>
    <scope>NUCLEOTIDE SEQUENCE</scope>
    <source>
        <strain evidence="1">Niue_2</strain>
        <tissue evidence="1">Leaf</tissue>
    </source>
</reference>
<dbReference type="EMBL" id="NMUH01000796">
    <property type="protein sequence ID" value="MQL84944.1"/>
    <property type="molecule type" value="Genomic_DNA"/>
</dbReference>
<organism evidence="1 2">
    <name type="scientific">Colocasia esculenta</name>
    <name type="common">Wild taro</name>
    <name type="synonym">Arum esculentum</name>
    <dbReference type="NCBI Taxonomy" id="4460"/>
    <lineage>
        <taxon>Eukaryota</taxon>
        <taxon>Viridiplantae</taxon>
        <taxon>Streptophyta</taxon>
        <taxon>Embryophyta</taxon>
        <taxon>Tracheophyta</taxon>
        <taxon>Spermatophyta</taxon>
        <taxon>Magnoliopsida</taxon>
        <taxon>Liliopsida</taxon>
        <taxon>Araceae</taxon>
        <taxon>Aroideae</taxon>
        <taxon>Colocasieae</taxon>
        <taxon>Colocasia</taxon>
    </lineage>
</organism>
<dbReference type="OrthoDB" id="786614at2759"/>
<gene>
    <name evidence="1" type="ORF">Taro_017451</name>
</gene>
<accession>A0A843UT96</accession>
<name>A0A843UT96_COLES</name>
<evidence type="ECO:0000313" key="1">
    <source>
        <dbReference type="EMBL" id="MQL84944.1"/>
    </source>
</evidence>
<protein>
    <submittedName>
        <fullName evidence="1">Uncharacterized protein</fullName>
    </submittedName>
</protein>
<comment type="caution">
    <text evidence="1">The sequence shown here is derived from an EMBL/GenBank/DDBJ whole genome shotgun (WGS) entry which is preliminary data.</text>
</comment>
<keyword evidence="2" id="KW-1185">Reference proteome</keyword>
<dbReference type="Proteomes" id="UP000652761">
    <property type="component" value="Unassembled WGS sequence"/>
</dbReference>